<comment type="caution">
    <text evidence="2">The sequence shown here is derived from an EMBL/GenBank/DDBJ whole genome shotgun (WGS) entry which is preliminary data.</text>
</comment>
<dbReference type="EMBL" id="JAZHXI010000007">
    <property type="protein sequence ID" value="KAL2070015.1"/>
    <property type="molecule type" value="Genomic_DNA"/>
</dbReference>
<evidence type="ECO:0000256" key="1">
    <source>
        <dbReference type="SAM" id="Phobius"/>
    </source>
</evidence>
<reference evidence="2 3" key="1">
    <citation type="journal article" date="2024" name="Commun. Biol.">
        <title>Comparative genomic analysis of thermophilic fungi reveals convergent evolutionary adaptations and gene losses.</title>
        <authorList>
            <person name="Steindorff A.S."/>
            <person name="Aguilar-Pontes M.V."/>
            <person name="Robinson A.J."/>
            <person name="Andreopoulos B."/>
            <person name="LaButti K."/>
            <person name="Kuo A."/>
            <person name="Mondo S."/>
            <person name="Riley R."/>
            <person name="Otillar R."/>
            <person name="Haridas S."/>
            <person name="Lipzen A."/>
            <person name="Grimwood J."/>
            <person name="Schmutz J."/>
            <person name="Clum A."/>
            <person name="Reid I.D."/>
            <person name="Moisan M.C."/>
            <person name="Butler G."/>
            <person name="Nguyen T.T.M."/>
            <person name="Dewar K."/>
            <person name="Conant G."/>
            <person name="Drula E."/>
            <person name="Henrissat B."/>
            <person name="Hansel C."/>
            <person name="Singer S."/>
            <person name="Hutchinson M.I."/>
            <person name="de Vries R.P."/>
            <person name="Natvig D.O."/>
            <person name="Powell A.J."/>
            <person name="Tsang A."/>
            <person name="Grigoriev I.V."/>
        </authorList>
    </citation>
    <scope>NUCLEOTIDE SEQUENCE [LARGE SCALE GENOMIC DNA]</scope>
    <source>
        <strain evidence="2 3">CBS 494.80</strain>
    </source>
</reference>
<keyword evidence="1" id="KW-0472">Membrane</keyword>
<accession>A0ABR4CJS9</accession>
<name>A0ABR4CJS9_9HELO</name>
<gene>
    <name evidence="2" type="ORF">VTL71DRAFT_14695</name>
</gene>
<evidence type="ECO:0000313" key="2">
    <source>
        <dbReference type="EMBL" id="KAL2070015.1"/>
    </source>
</evidence>
<feature type="transmembrane region" description="Helical" evidence="1">
    <location>
        <begin position="21"/>
        <end position="43"/>
    </location>
</feature>
<dbReference type="Proteomes" id="UP001595075">
    <property type="component" value="Unassembled WGS sequence"/>
</dbReference>
<keyword evidence="1" id="KW-0812">Transmembrane</keyword>
<sequence>MMCEEDMERRLRLQSQESLKLLSFSNVIYFRLASFTLFTYLILSFRALFSGLLCRGASSQSDAPQLKWPVRHDRITKITPPYPLILLILLKTQAASPPHRITYTTTLGYSSRERGRIHNPTQNSAIPSKTFRSKLQQQIAIWIQF</sequence>
<evidence type="ECO:0000313" key="3">
    <source>
        <dbReference type="Proteomes" id="UP001595075"/>
    </source>
</evidence>
<proteinExistence type="predicted"/>
<organism evidence="2 3">
    <name type="scientific">Oculimacula yallundae</name>
    <dbReference type="NCBI Taxonomy" id="86028"/>
    <lineage>
        <taxon>Eukaryota</taxon>
        <taxon>Fungi</taxon>
        <taxon>Dikarya</taxon>
        <taxon>Ascomycota</taxon>
        <taxon>Pezizomycotina</taxon>
        <taxon>Leotiomycetes</taxon>
        <taxon>Helotiales</taxon>
        <taxon>Ploettnerulaceae</taxon>
        <taxon>Oculimacula</taxon>
    </lineage>
</organism>
<keyword evidence="3" id="KW-1185">Reference proteome</keyword>
<keyword evidence="1" id="KW-1133">Transmembrane helix</keyword>
<protein>
    <submittedName>
        <fullName evidence="2">Uncharacterized protein</fullName>
    </submittedName>
</protein>